<dbReference type="Pfam" id="PF00174">
    <property type="entry name" value="Oxidored_molyb"/>
    <property type="match status" value="1"/>
</dbReference>
<feature type="compositionally biased region" description="Low complexity" evidence="1">
    <location>
        <begin position="9"/>
        <end position="20"/>
    </location>
</feature>
<protein>
    <submittedName>
        <fullName evidence="3">Molybdopterin-dependent oxidoreductase</fullName>
    </submittedName>
</protein>
<evidence type="ECO:0000313" key="3">
    <source>
        <dbReference type="EMBL" id="MFC3759811.1"/>
    </source>
</evidence>
<dbReference type="PANTHER" id="PTHR43032:SF4">
    <property type="entry name" value="OXIDOREDUCTASE MOLYBDOPTERIN-BINDING DOMAIN-CONTAINING PROTEIN"/>
    <property type="match status" value="1"/>
</dbReference>
<dbReference type="SUPFAM" id="SSF56524">
    <property type="entry name" value="Oxidoreductase molybdopterin-binding domain"/>
    <property type="match status" value="1"/>
</dbReference>
<evidence type="ECO:0000313" key="4">
    <source>
        <dbReference type="Proteomes" id="UP001595699"/>
    </source>
</evidence>
<dbReference type="InterPro" id="IPR036374">
    <property type="entry name" value="OxRdtase_Mopterin-bd_sf"/>
</dbReference>
<feature type="domain" description="Oxidoreductase molybdopterin-binding" evidence="2">
    <location>
        <begin position="40"/>
        <end position="188"/>
    </location>
</feature>
<dbReference type="InterPro" id="IPR000572">
    <property type="entry name" value="OxRdtase_Mopterin-bd_dom"/>
</dbReference>
<dbReference type="EMBL" id="JBHRZH010000004">
    <property type="protein sequence ID" value="MFC3759811.1"/>
    <property type="molecule type" value="Genomic_DNA"/>
</dbReference>
<name>A0ABV7Y3I3_9ACTN</name>
<dbReference type="RefSeq" id="WP_307782559.1">
    <property type="nucleotide sequence ID" value="NZ_JAFBCM010000001.1"/>
</dbReference>
<evidence type="ECO:0000256" key="1">
    <source>
        <dbReference type="SAM" id="MobiDB-lite"/>
    </source>
</evidence>
<keyword evidence="4" id="KW-1185">Reference proteome</keyword>
<sequence>MRGQRGEDSAATSFAASANARRGVPPGQRPSENWPVTHYGPVPRRKLEDWDIRVSGATASGSEHVLKLDVLDELPHRTVYADLHCVSGFSVLDLTWEGIPSSALLEVAPPRTDVSHVMVYAEYGYSANLTLADFAAATTLLATHVGGKPLPRERGGPIRLVVPHLYAWKGPKWLRAIEYLTEDRRGFWEERGYHNVADPWAEGRYTHQENHGDGPPIF</sequence>
<comment type="caution">
    <text evidence="3">The sequence shown here is derived from an EMBL/GenBank/DDBJ whole genome shotgun (WGS) entry which is preliminary data.</text>
</comment>
<dbReference type="Gene3D" id="3.90.420.10">
    <property type="entry name" value="Oxidoreductase, molybdopterin-binding domain"/>
    <property type="match status" value="1"/>
</dbReference>
<reference evidence="4" key="1">
    <citation type="journal article" date="2019" name="Int. J. Syst. Evol. Microbiol.">
        <title>The Global Catalogue of Microorganisms (GCM) 10K type strain sequencing project: providing services to taxonomists for standard genome sequencing and annotation.</title>
        <authorList>
            <consortium name="The Broad Institute Genomics Platform"/>
            <consortium name="The Broad Institute Genome Sequencing Center for Infectious Disease"/>
            <person name="Wu L."/>
            <person name="Ma J."/>
        </authorList>
    </citation>
    <scope>NUCLEOTIDE SEQUENCE [LARGE SCALE GENOMIC DNA]</scope>
    <source>
        <strain evidence="4">CGMCC 4.7241</strain>
    </source>
</reference>
<organism evidence="3 4">
    <name type="scientific">Tenggerimyces flavus</name>
    <dbReference type="NCBI Taxonomy" id="1708749"/>
    <lineage>
        <taxon>Bacteria</taxon>
        <taxon>Bacillati</taxon>
        <taxon>Actinomycetota</taxon>
        <taxon>Actinomycetes</taxon>
        <taxon>Propionibacteriales</taxon>
        <taxon>Nocardioidaceae</taxon>
        <taxon>Tenggerimyces</taxon>
    </lineage>
</organism>
<gene>
    <name evidence="3" type="ORF">ACFOUW_03110</name>
</gene>
<proteinExistence type="predicted"/>
<accession>A0ABV7Y3I3</accession>
<dbReference type="Proteomes" id="UP001595699">
    <property type="component" value="Unassembled WGS sequence"/>
</dbReference>
<feature type="region of interest" description="Disordered" evidence="1">
    <location>
        <begin position="1"/>
        <end position="40"/>
    </location>
</feature>
<dbReference type="PANTHER" id="PTHR43032">
    <property type="entry name" value="PROTEIN-METHIONINE-SULFOXIDE REDUCTASE"/>
    <property type="match status" value="1"/>
</dbReference>
<evidence type="ECO:0000259" key="2">
    <source>
        <dbReference type="Pfam" id="PF00174"/>
    </source>
</evidence>